<name>A0A1B2IWY7_9LACO</name>
<proteinExistence type="predicted"/>
<dbReference type="EMBL" id="CP014924">
    <property type="protein sequence ID" value="ANZ66539.1"/>
    <property type="molecule type" value="Genomic_DNA"/>
</dbReference>
<reference evidence="1 2" key="1">
    <citation type="submission" date="2016-03" db="EMBL/GenBank/DDBJ databases">
        <title>Pediococcus and Lactobacillus from brewery environment - whole genome sequencing and assembly.</title>
        <authorList>
            <person name="Behr J."/>
            <person name="Geissler A.J."/>
            <person name="Vogel R.F."/>
        </authorList>
    </citation>
    <scope>NUCLEOTIDE SEQUENCE [LARGE SCALE GENOMIC DNA]</scope>
    <source>
        <strain evidence="1 2">TMW 1.1995</strain>
    </source>
</reference>
<dbReference type="KEGG" id="lpd:AYR62_13950"/>
<keyword evidence="2" id="KW-1185">Reference proteome</keyword>
<organism evidence="1 2">
    <name type="scientific">Secundilactobacillus paracollinoides</name>
    <dbReference type="NCBI Taxonomy" id="240427"/>
    <lineage>
        <taxon>Bacteria</taxon>
        <taxon>Bacillati</taxon>
        <taxon>Bacillota</taxon>
        <taxon>Bacilli</taxon>
        <taxon>Lactobacillales</taxon>
        <taxon>Lactobacillaceae</taxon>
        <taxon>Secundilactobacillus</taxon>
    </lineage>
</organism>
<evidence type="ECO:0000313" key="2">
    <source>
        <dbReference type="Proteomes" id="UP000093267"/>
    </source>
</evidence>
<dbReference type="AlphaFoldDB" id="A0A1B2IWY7"/>
<gene>
    <name evidence="1" type="ORF">AYR63_04925</name>
</gene>
<dbReference type="Proteomes" id="UP000093267">
    <property type="component" value="Chromosome"/>
</dbReference>
<evidence type="ECO:0000313" key="1">
    <source>
        <dbReference type="EMBL" id="ANZ66539.1"/>
    </source>
</evidence>
<accession>A0A1B2IWY7</accession>
<protein>
    <submittedName>
        <fullName evidence="1">Uncharacterized protein</fullName>
    </submittedName>
</protein>
<sequence>MFQKAGGYCRSNFDQKKQNQDFLMKAINCYWQLLSLSLLPKRVPEGKELHLSNFDQKRQNQPFSVEVT</sequence>